<keyword evidence="2" id="KW-1185">Reference proteome</keyword>
<dbReference type="SUPFAM" id="SSF82771">
    <property type="entry name" value="GIY-YIG endonuclease"/>
    <property type="match status" value="1"/>
</dbReference>
<dbReference type="AlphaFoldDB" id="A0A318KW12"/>
<organism evidence="1 2">
    <name type="scientific">Rivihabitans pingtungensis</name>
    <dbReference type="NCBI Taxonomy" id="1054498"/>
    <lineage>
        <taxon>Bacteria</taxon>
        <taxon>Pseudomonadati</taxon>
        <taxon>Pseudomonadota</taxon>
        <taxon>Betaproteobacteria</taxon>
        <taxon>Neisseriales</taxon>
        <taxon>Aquaspirillaceae</taxon>
        <taxon>Rivihabitans</taxon>
    </lineage>
</organism>
<comment type="caution">
    <text evidence="1">The sequence shown here is derived from an EMBL/GenBank/DDBJ whole genome shotgun (WGS) entry which is preliminary data.</text>
</comment>
<dbReference type="EMBL" id="QJKI01000001">
    <property type="protein sequence ID" value="PXX82010.1"/>
    <property type="molecule type" value="Genomic_DNA"/>
</dbReference>
<proteinExistence type="predicted"/>
<sequence>MSRRAPAVSILASQGNGTLYIGVTSNLAPRIWLHRQGTAQGFARQIRHAWLPGLAVLLVLSAAACQARSAEFSW</sequence>
<gene>
    <name evidence="1" type="ORF">DFR34_101243</name>
</gene>
<evidence type="ECO:0008006" key="3">
    <source>
        <dbReference type="Google" id="ProtNLM"/>
    </source>
</evidence>
<evidence type="ECO:0000313" key="1">
    <source>
        <dbReference type="EMBL" id="PXX82010.1"/>
    </source>
</evidence>
<name>A0A318KW12_9NEIS</name>
<protein>
    <recommendedName>
        <fullName evidence="3">GIY-YIG catalytic domain-containing protein</fullName>
    </recommendedName>
</protein>
<evidence type="ECO:0000313" key="2">
    <source>
        <dbReference type="Proteomes" id="UP000247555"/>
    </source>
</evidence>
<reference evidence="1 2" key="1">
    <citation type="submission" date="2018-05" db="EMBL/GenBank/DDBJ databases">
        <title>Genomic Encyclopedia of Type Strains, Phase IV (KMG-IV): sequencing the most valuable type-strain genomes for metagenomic binning, comparative biology and taxonomic classification.</title>
        <authorList>
            <person name="Goeker M."/>
        </authorList>
    </citation>
    <scope>NUCLEOTIDE SEQUENCE [LARGE SCALE GENOMIC DNA]</scope>
    <source>
        <strain evidence="1 2">DSM 29661</strain>
    </source>
</reference>
<dbReference type="InterPro" id="IPR035901">
    <property type="entry name" value="GIY-YIG_endonuc_sf"/>
</dbReference>
<dbReference type="Proteomes" id="UP000247555">
    <property type="component" value="Unassembled WGS sequence"/>
</dbReference>
<dbReference type="Gene3D" id="3.40.1440.10">
    <property type="entry name" value="GIY-YIG endonuclease"/>
    <property type="match status" value="1"/>
</dbReference>
<accession>A0A318KW12</accession>